<name>D3PDV1_DEFDS</name>
<organism evidence="5 6">
    <name type="scientific">Deferribacter desulfuricans (strain DSM 14783 / JCM 11476 / NBRC 101012 / SSM1)</name>
    <dbReference type="NCBI Taxonomy" id="639282"/>
    <lineage>
        <taxon>Bacteria</taxon>
        <taxon>Pseudomonadati</taxon>
        <taxon>Deferribacterota</taxon>
        <taxon>Deferribacteres</taxon>
        <taxon>Deferribacterales</taxon>
        <taxon>Deferribacteraceae</taxon>
        <taxon>Deferribacter</taxon>
    </lineage>
</organism>
<proteinExistence type="inferred from homology"/>
<evidence type="ECO:0000313" key="6">
    <source>
        <dbReference type="Proteomes" id="UP000001520"/>
    </source>
</evidence>
<dbReference type="FunFam" id="3.30.450.90:FF:000001">
    <property type="entry name" value="Type II secretion system ATPase GspE"/>
    <property type="match status" value="1"/>
</dbReference>
<dbReference type="CDD" id="cd01129">
    <property type="entry name" value="PulE-GspE-like"/>
    <property type="match status" value="1"/>
</dbReference>
<keyword evidence="3" id="KW-0067">ATP-binding</keyword>
<dbReference type="eggNOG" id="COG2804">
    <property type="taxonomic scope" value="Bacteria"/>
</dbReference>
<comment type="similarity">
    <text evidence="1">Belongs to the GSP E family.</text>
</comment>
<evidence type="ECO:0000256" key="3">
    <source>
        <dbReference type="ARBA" id="ARBA00022840"/>
    </source>
</evidence>
<dbReference type="Gene3D" id="3.40.50.300">
    <property type="entry name" value="P-loop containing nucleotide triphosphate hydrolases"/>
    <property type="match status" value="1"/>
</dbReference>
<evidence type="ECO:0000256" key="1">
    <source>
        <dbReference type="ARBA" id="ARBA00006611"/>
    </source>
</evidence>
<dbReference type="Pfam" id="PF00437">
    <property type="entry name" value="T2SSE"/>
    <property type="match status" value="1"/>
</dbReference>
<dbReference type="EMBL" id="AP011529">
    <property type="protein sequence ID" value="BAI80774.1"/>
    <property type="molecule type" value="Genomic_DNA"/>
</dbReference>
<dbReference type="AlphaFoldDB" id="D3PDV1"/>
<dbReference type="RefSeq" id="WP_013008021.1">
    <property type="nucleotide sequence ID" value="NC_013939.1"/>
</dbReference>
<dbReference type="PROSITE" id="PS00662">
    <property type="entry name" value="T2SP_E"/>
    <property type="match status" value="1"/>
</dbReference>
<dbReference type="InterPro" id="IPR001482">
    <property type="entry name" value="T2SS/T4SS_dom"/>
</dbReference>
<dbReference type="PANTHER" id="PTHR30258:SF1">
    <property type="entry name" value="PROTEIN TRANSPORT PROTEIN HOFB HOMOLOG"/>
    <property type="match status" value="1"/>
</dbReference>
<dbReference type="Proteomes" id="UP000001520">
    <property type="component" value="Chromosome"/>
</dbReference>
<keyword evidence="6" id="KW-1185">Reference proteome</keyword>
<dbReference type="HOGENOM" id="CLU_013446_2_0_0"/>
<sequence length="485" mass="54793">MSQIKDNIIKFYLKFPDKGDFFPELKDDNSVTILYSNESGFKKGLLLADRVGLQYDFRPVDKKEILSKLEDISEHFDNVEDFGHDEDNSEIEDILSASYQDAPIINLVNQLIVDAVKADASDIHFENGENTFLVKYRIDGVLRTIRTFKKGIHDQVIARIKVMSMLDVAETRKPQDGRINIKVGNRGVDMRVSIIPSIRGEKAVLRILEKTKGLITLENIGMPEHYLKKYREYINRPNGIILVTGPTGSGKTTTLYASLLEIDREEKNIVTIEDPVEYDIDGITQVQVNPVVNLDFASAIRSFLRQDPDVILVGEIRDEETAKAAVQASLTGHLVFSTLHTNDAPTAVARLIDMNVEPFLISSSLQIVIAQRLLRKVCEHCKIEVDLDDNVKELFKEYGIILERAVIGKGCEHCFGTGYKGRTAIFEFLEINDEIRRLINAKSDSEEIAKVAKKYGYKRLIEEGAKLIQNQITTVEEVLAVTKFE</sequence>
<dbReference type="GO" id="GO:0005524">
    <property type="term" value="F:ATP binding"/>
    <property type="evidence" value="ECO:0007669"/>
    <property type="project" value="UniProtKB-KW"/>
</dbReference>
<evidence type="ECO:0000256" key="2">
    <source>
        <dbReference type="ARBA" id="ARBA00022741"/>
    </source>
</evidence>
<dbReference type="PANTHER" id="PTHR30258">
    <property type="entry name" value="TYPE II SECRETION SYSTEM PROTEIN GSPE-RELATED"/>
    <property type="match status" value="1"/>
</dbReference>
<dbReference type="KEGG" id="ddf:DEFDS_1307"/>
<dbReference type="SUPFAM" id="SSF52540">
    <property type="entry name" value="P-loop containing nucleoside triphosphate hydrolases"/>
    <property type="match status" value="1"/>
</dbReference>
<dbReference type="GO" id="GO:0016887">
    <property type="term" value="F:ATP hydrolysis activity"/>
    <property type="evidence" value="ECO:0007669"/>
    <property type="project" value="TreeGrafter"/>
</dbReference>
<dbReference type="GO" id="GO:0005886">
    <property type="term" value="C:plasma membrane"/>
    <property type="evidence" value="ECO:0007669"/>
    <property type="project" value="TreeGrafter"/>
</dbReference>
<dbReference type="FunFam" id="3.40.50.300:FF:000398">
    <property type="entry name" value="Type IV pilus assembly ATPase PilB"/>
    <property type="match status" value="1"/>
</dbReference>
<gene>
    <name evidence="5" type="ordered locus">DEFDS_1307</name>
</gene>
<dbReference type="Gene3D" id="3.30.450.90">
    <property type="match status" value="1"/>
</dbReference>
<accession>D3PDV1</accession>
<dbReference type="InterPro" id="IPR027417">
    <property type="entry name" value="P-loop_NTPase"/>
</dbReference>
<evidence type="ECO:0000313" key="5">
    <source>
        <dbReference type="EMBL" id="BAI80774.1"/>
    </source>
</evidence>
<feature type="domain" description="Bacterial type II secretion system protein E" evidence="4">
    <location>
        <begin position="304"/>
        <end position="318"/>
    </location>
</feature>
<protein>
    <submittedName>
        <fullName evidence="5">General secretion pathway protein E</fullName>
    </submittedName>
</protein>
<reference evidence="5 6" key="1">
    <citation type="journal article" date="2010" name="DNA Res.">
        <title>Bacterial lifestyle in a deep-sea hydrothermal vent chimney revealed by the genome sequence of the thermophilic bacterium Deferribacter desulfuricans SSM1.</title>
        <authorList>
            <person name="Takaki Y."/>
            <person name="Shimamura S."/>
            <person name="Nakagawa S."/>
            <person name="Fukuhara Y."/>
            <person name="Horikawa H."/>
            <person name="Ankai A."/>
            <person name="Harada T."/>
            <person name="Hosoyama A."/>
            <person name="Oguchi A."/>
            <person name="Fukui S."/>
            <person name="Fujita N."/>
            <person name="Takami H."/>
            <person name="Takai K."/>
        </authorList>
    </citation>
    <scope>NUCLEOTIDE SEQUENCE [LARGE SCALE GENOMIC DNA]</scope>
    <source>
        <strain evidence="6">DSM 14783 / JCM 11476 / NBRC 101012 / SSM1</strain>
    </source>
</reference>
<evidence type="ECO:0000259" key="4">
    <source>
        <dbReference type="PROSITE" id="PS00662"/>
    </source>
</evidence>
<keyword evidence="2" id="KW-0547">Nucleotide-binding</keyword>
<dbReference type="STRING" id="639282.DEFDS_1307"/>